<sequence length="146" mass="16662">MSTSFFPNAHDFTVEGGTFNSVGGDQVNQITQIIRKKKKKRTEYDEFRVVKRGDICRLRSIHTEHKYEIMKRMKTFLESPLPGFPKVDIFKRDGSWDEGRQVELEADRTICAAEVSFISGKVFTVVSYTGPQARKTLKPKKARGTG</sequence>
<gene>
    <name evidence="1" type="ORF">V5O48_015800</name>
</gene>
<organism evidence="1 2">
    <name type="scientific">Marasmius crinis-equi</name>
    <dbReference type="NCBI Taxonomy" id="585013"/>
    <lineage>
        <taxon>Eukaryota</taxon>
        <taxon>Fungi</taxon>
        <taxon>Dikarya</taxon>
        <taxon>Basidiomycota</taxon>
        <taxon>Agaricomycotina</taxon>
        <taxon>Agaricomycetes</taxon>
        <taxon>Agaricomycetidae</taxon>
        <taxon>Agaricales</taxon>
        <taxon>Marasmiineae</taxon>
        <taxon>Marasmiaceae</taxon>
        <taxon>Marasmius</taxon>
    </lineage>
</organism>
<evidence type="ECO:0000313" key="2">
    <source>
        <dbReference type="Proteomes" id="UP001465976"/>
    </source>
</evidence>
<comment type="caution">
    <text evidence="1">The sequence shown here is derived from an EMBL/GenBank/DDBJ whole genome shotgun (WGS) entry which is preliminary data.</text>
</comment>
<name>A0ABR3ETT9_9AGAR</name>
<evidence type="ECO:0000313" key="1">
    <source>
        <dbReference type="EMBL" id="KAL0566215.1"/>
    </source>
</evidence>
<protein>
    <submittedName>
        <fullName evidence="1">Uncharacterized protein</fullName>
    </submittedName>
</protein>
<dbReference type="EMBL" id="JBAHYK010001970">
    <property type="protein sequence ID" value="KAL0566215.1"/>
    <property type="molecule type" value="Genomic_DNA"/>
</dbReference>
<reference evidence="1 2" key="1">
    <citation type="submission" date="2024-02" db="EMBL/GenBank/DDBJ databases">
        <title>A draft genome for the cacao thread blight pathogen Marasmius crinis-equi.</title>
        <authorList>
            <person name="Cohen S.P."/>
            <person name="Baruah I.K."/>
            <person name="Amoako-Attah I."/>
            <person name="Bukari Y."/>
            <person name="Meinhardt L.W."/>
            <person name="Bailey B.A."/>
        </authorList>
    </citation>
    <scope>NUCLEOTIDE SEQUENCE [LARGE SCALE GENOMIC DNA]</scope>
    <source>
        <strain evidence="1 2">GH-76</strain>
    </source>
</reference>
<dbReference type="Proteomes" id="UP001465976">
    <property type="component" value="Unassembled WGS sequence"/>
</dbReference>
<accession>A0ABR3ETT9</accession>
<keyword evidence="2" id="KW-1185">Reference proteome</keyword>
<proteinExistence type="predicted"/>